<protein>
    <submittedName>
        <fullName evidence="9">Zinc finger BED domain-containing protein 4-like</fullName>
    </submittedName>
</protein>
<feature type="domain" description="HAT C-terminal dimerisation" evidence="8">
    <location>
        <begin position="592"/>
        <end position="672"/>
    </location>
</feature>
<dbReference type="GO" id="GO:0008270">
    <property type="term" value="F:zinc ion binding"/>
    <property type="evidence" value="ECO:0007669"/>
    <property type="project" value="UniProtKB-KW"/>
</dbReference>
<evidence type="ECO:0000256" key="7">
    <source>
        <dbReference type="SAM" id="MobiDB-lite"/>
    </source>
</evidence>
<accession>A0A6G0ZFL8</accession>
<dbReference type="GO" id="GO:0005634">
    <property type="term" value="C:nucleus"/>
    <property type="evidence" value="ECO:0007669"/>
    <property type="project" value="UniProtKB-SubCell"/>
</dbReference>
<dbReference type="Proteomes" id="UP000478052">
    <property type="component" value="Unassembled WGS sequence"/>
</dbReference>
<dbReference type="OrthoDB" id="6629494at2759"/>
<dbReference type="InterPro" id="IPR052035">
    <property type="entry name" value="ZnF_BED_domain_contain"/>
</dbReference>
<keyword evidence="5" id="KW-0539">Nucleus</keyword>
<gene>
    <name evidence="9" type="ORF">FWK35_00016403</name>
</gene>
<sequence length="672" mass="77244">MAENAFERLMRSSQSNNVQGSNDNNFQIDDPDPETTEFINEQHEESLMTTEEVEEDHTTNQRLIYSLNFFNKISNNQSMCNTCKKVLKSPSSTTTTLVRHLKIHTKKYSEYQACNEKKKIKKEALKKKIEDTTQKQNKIQDSFNSKSYLSQNSARAKLITQNISEMIALDYQPYSIVEDRGFKNLMYTLESKYKLPTRQYLASTAIPQLYSIKLSLLKEEINTELNSMQSISFTFDIWTSGAQQPYISLTTHYLTKQFELLNKTLGCSYFPGEHDGKSIFLKIKSMVSEWNIDILSLNIPIYVVTDNARNISCALNNYNSNNNLHHYFCAAHTLQLAIQDALKENNMGSLLKKCRSIVTHYNHSNKSWERLQQIQVRLNLPNHKLIQMVETRWNSVFLMLERIIEQKEAIVLDLQNWVKDIDITVGEWKLINGYVEILKPVLEATKEFSQEDIPTFSMVNPIIYTIETKLNNFIVKNSNTAAGLGFARSLKKSISNRFQACKNDPAYLLATAIDPRFKTILLESYEVENVKRLLTTEVESLKLTSYTELETTEQNIQPITVPVSTNTLWDILQERSISITGNEGLTSCVKNEIQEYLQQPLLPPTSNPLVWWKTNTEKFSSLVPVALKYLSIPGTSVCSERMFSKAGQVVTARRQRLSPQSVEKLVFLHDNI</sequence>
<feature type="coiled-coil region" evidence="6">
    <location>
        <begin position="115"/>
        <end position="142"/>
    </location>
</feature>
<keyword evidence="10" id="KW-1185">Reference proteome</keyword>
<organism evidence="9 10">
    <name type="scientific">Aphis craccivora</name>
    <name type="common">Cowpea aphid</name>
    <dbReference type="NCBI Taxonomy" id="307492"/>
    <lineage>
        <taxon>Eukaryota</taxon>
        <taxon>Metazoa</taxon>
        <taxon>Ecdysozoa</taxon>
        <taxon>Arthropoda</taxon>
        <taxon>Hexapoda</taxon>
        <taxon>Insecta</taxon>
        <taxon>Pterygota</taxon>
        <taxon>Neoptera</taxon>
        <taxon>Paraneoptera</taxon>
        <taxon>Hemiptera</taxon>
        <taxon>Sternorrhyncha</taxon>
        <taxon>Aphidomorpha</taxon>
        <taxon>Aphidoidea</taxon>
        <taxon>Aphididae</taxon>
        <taxon>Aphidini</taxon>
        <taxon>Aphis</taxon>
        <taxon>Aphis</taxon>
    </lineage>
</organism>
<dbReference type="SUPFAM" id="SSF140996">
    <property type="entry name" value="Hermes dimerisation domain"/>
    <property type="match status" value="1"/>
</dbReference>
<dbReference type="GO" id="GO:0046983">
    <property type="term" value="F:protein dimerization activity"/>
    <property type="evidence" value="ECO:0007669"/>
    <property type="project" value="InterPro"/>
</dbReference>
<evidence type="ECO:0000259" key="8">
    <source>
        <dbReference type="Pfam" id="PF05699"/>
    </source>
</evidence>
<evidence type="ECO:0000256" key="2">
    <source>
        <dbReference type="ARBA" id="ARBA00022723"/>
    </source>
</evidence>
<dbReference type="PANTHER" id="PTHR46481">
    <property type="entry name" value="ZINC FINGER BED DOMAIN-CONTAINING PROTEIN 4"/>
    <property type="match status" value="1"/>
</dbReference>
<evidence type="ECO:0000313" key="9">
    <source>
        <dbReference type="EMBL" id="KAF0769455.1"/>
    </source>
</evidence>
<keyword evidence="6" id="KW-0175">Coiled coil</keyword>
<evidence type="ECO:0000256" key="3">
    <source>
        <dbReference type="ARBA" id="ARBA00022771"/>
    </source>
</evidence>
<comment type="caution">
    <text evidence="9">The sequence shown here is derived from an EMBL/GenBank/DDBJ whole genome shotgun (WGS) entry which is preliminary data.</text>
</comment>
<reference evidence="9 10" key="1">
    <citation type="submission" date="2019-08" db="EMBL/GenBank/DDBJ databases">
        <title>Whole genome of Aphis craccivora.</title>
        <authorList>
            <person name="Voronova N.V."/>
            <person name="Shulinski R.S."/>
            <person name="Bandarenka Y.V."/>
            <person name="Zhorov D.G."/>
            <person name="Warner D."/>
        </authorList>
    </citation>
    <scope>NUCLEOTIDE SEQUENCE [LARGE SCALE GENOMIC DNA]</scope>
    <source>
        <strain evidence="9">180601</strain>
        <tissue evidence="9">Whole Body</tissue>
    </source>
</reference>
<evidence type="ECO:0000313" key="10">
    <source>
        <dbReference type="Proteomes" id="UP000478052"/>
    </source>
</evidence>
<proteinExistence type="predicted"/>
<keyword evidence="3" id="KW-0863">Zinc-finger</keyword>
<keyword evidence="2" id="KW-0479">Metal-binding</keyword>
<dbReference type="InterPro" id="IPR012337">
    <property type="entry name" value="RNaseH-like_sf"/>
</dbReference>
<feature type="region of interest" description="Disordered" evidence="7">
    <location>
        <begin position="11"/>
        <end position="32"/>
    </location>
</feature>
<evidence type="ECO:0000256" key="4">
    <source>
        <dbReference type="ARBA" id="ARBA00022833"/>
    </source>
</evidence>
<evidence type="ECO:0000256" key="5">
    <source>
        <dbReference type="ARBA" id="ARBA00023242"/>
    </source>
</evidence>
<dbReference type="EMBL" id="VUJU01000595">
    <property type="protein sequence ID" value="KAF0769455.1"/>
    <property type="molecule type" value="Genomic_DNA"/>
</dbReference>
<evidence type="ECO:0000256" key="1">
    <source>
        <dbReference type="ARBA" id="ARBA00004123"/>
    </source>
</evidence>
<comment type="subcellular location">
    <subcellularLocation>
        <location evidence="1">Nucleus</location>
    </subcellularLocation>
</comment>
<dbReference type="InterPro" id="IPR008906">
    <property type="entry name" value="HATC_C_dom"/>
</dbReference>
<feature type="compositionally biased region" description="Polar residues" evidence="7">
    <location>
        <begin position="11"/>
        <end position="27"/>
    </location>
</feature>
<dbReference type="AlphaFoldDB" id="A0A6G0ZFL8"/>
<dbReference type="Pfam" id="PF05699">
    <property type="entry name" value="Dimer_Tnp_hAT"/>
    <property type="match status" value="1"/>
</dbReference>
<dbReference type="SUPFAM" id="SSF53098">
    <property type="entry name" value="Ribonuclease H-like"/>
    <property type="match status" value="1"/>
</dbReference>
<dbReference type="PANTHER" id="PTHR46481:SF10">
    <property type="entry name" value="ZINC FINGER BED DOMAIN-CONTAINING PROTEIN 39"/>
    <property type="match status" value="1"/>
</dbReference>
<name>A0A6G0ZFL8_APHCR</name>
<evidence type="ECO:0000256" key="6">
    <source>
        <dbReference type="SAM" id="Coils"/>
    </source>
</evidence>
<keyword evidence="4" id="KW-0862">Zinc</keyword>